<evidence type="ECO:0000313" key="2">
    <source>
        <dbReference type="Proteomes" id="UP000562929"/>
    </source>
</evidence>
<evidence type="ECO:0000313" key="1">
    <source>
        <dbReference type="EMBL" id="KAF4585893.1"/>
    </source>
</evidence>
<reference evidence="1 2" key="1">
    <citation type="journal article" date="2020" name="G3 (Bethesda)">
        <title>Genetic Underpinnings of Host Manipulation by Ophiocordyceps as Revealed by Comparative Transcriptomics.</title>
        <authorList>
            <person name="Will I."/>
            <person name="Das B."/>
            <person name="Trinh T."/>
            <person name="Brachmann A."/>
            <person name="Ohm R.A."/>
            <person name="de Bekker C."/>
        </authorList>
    </citation>
    <scope>NUCLEOTIDE SEQUENCE [LARGE SCALE GENOMIC DNA]</scope>
    <source>
        <strain evidence="1 2">EC05</strain>
    </source>
</reference>
<dbReference type="AlphaFoldDB" id="A0A8H4Q571"/>
<dbReference type="Proteomes" id="UP000562929">
    <property type="component" value="Unassembled WGS sequence"/>
</dbReference>
<keyword evidence="2" id="KW-1185">Reference proteome</keyword>
<accession>A0A8H4Q571</accession>
<protein>
    <submittedName>
        <fullName evidence="1">Uncharacterized protein</fullName>
    </submittedName>
</protein>
<organism evidence="1 2">
    <name type="scientific">Ophiocordyceps camponoti-floridani</name>
    <dbReference type="NCBI Taxonomy" id="2030778"/>
    <lineage>
        <taxon>Eukaryota</taxon>
        <taxon>Fungi</taxon>
        <taxon>Dikarya</taxon>
        <taxon>Ascomycota</taxon>
        <taxon>Pezizomycotina</taxon>
        <taxon>Sordariomycetes</taxon>
        <taxon>Hypocreomycetidae</taxon>
        <taxon>Hypocreales</taxon>
        <taxon>Ophiocordycipitaceae</taxon>
        <taxon>Ophiocordyceps</taxon>
    </lineage>
</organism>
<comment type="caution">
    <text evidence="1">The sequence shown here is derived from an EMBL/GenBank/DDBJ whole genome shotgun (WGS) entry which is preliminary data.</text>
</comment>
<name>A0A8H4Q571_9HYPO</name>
<gene>
    <name evidence="1" type="ORF">GQ602_005198</name>
</gene>
<proteinExistence type="predicted"/>
<dbReference type="EMBL" id="JAACLJ010000005">
    <property type="protein sequence ID" value="KAF4585893.1"/>
    <property type="molecule type" value="Genomic_DNA"/>
</dbReference>
<sequence length="86" mass="9453">MRTISPVAPNRFFERVLGLGIPAKNLECLLFGKIPDCPNFYGLGLAGNLPSRPSFQDADDIGLWHPGIVLITSFRNKWAPLMSGEP</sequence>